<dbReference type="PROSITE" id="PS00387">
    <property type="entry name" value="PPASE"/>
    <property type="match status" value="1"/>
</dbReference>
<protein>
    <recommendedName>
        <fullName evidence="3">inorganic diphosphatase</fullName>
        <ecNumber evidence="3">3.6.1.1</ecNumber>
    </recommendedName>
</protein>
<gene>
    <name evidence="8" type="ORF">QBC35DRAFT_506791</name>
</gene>
<dbReference type="PANTHER" id="PTHR10286">
    <property type="entry name" value="INORGANIC PYROPHOSPHATASE"/>
    <property type="match status" value="1"/>
</dbReference>
<dbReference type="Pfam" id="PF00719">
    <property type="entry name" value="Pyrophosphatase"/>
    <property type="match status" value="1"/>
</dbReference>
<dbReference type="Proteomes" id="UP001302126">
    <property type="component" value="Unassembled WGS sequence"/>
</dbReference>
<dbReference type="CDD" id="cd00412">
    <property type="entry name" value="pyrophosphatase"/>
    <property type="match status" value="1"/>
</dbReference>
<evidence type="ECO:0000313" key="9">
    <source>
        <dbReference type="Proteomes" id="UP001302126"/>
    </source>
</evidence>
<reference evidence="8" key="2">
    <citation type="submission" date="2023-05" db="EMBL/GenBank/DDBJ databases">
        <authorList>
            <consortium name="Lawrence Berkeley National Laboratory"/>
            <person name="Steindorff A."/>
            <person name="Hensen N."/>
            <person name="Bonometti L."/>
            <person name="Westerberg I."/>
            <person name="Brannstrom I.O."/>
            <person name="Guillou S."/>
            <person name="Cros-Aarteil S."/>
            <person name="Calhoun S."/>
            <person name="Haridas S."/>
            <person name="Kuo A."/>
            <person name="Mondo S."/>
            <person name="Pangilinan J."/>
            <person name="Riley R."/>
            <person name="Labutti K."/>
            <person name="Andreopoulos B."/>
            <person name="Lipzen A."/>
            <person name="Chen C."/>
            <person name="Yanf M."/>
            <person name="Daum C."/>
            <person name="Ng V."/>
            <person name="Clum A."/>
            <person name="Ohm R."/>
            <person name="Martin F."/>
            <person name="Silar P."/>
            <person name="Natvig D."/>
            <person name="Lalanne C."/>
            <person name="Gautier V."/>
            <person name="Ament-Velasquez S.L."/>
            <person name="Kruys A."/>
            <person name="Hutchinson M.I."/>
            <person name="Powell A.J."/>
            <person name="Barry K."/>
            <person name="Miller A.N."/>
            <person name="Grigoriev I.V."/>
            <person name="Debuchy R."/>
            <person name="Gladieux P."/>
            <person name="Thoren M.H."/>
            <person name="Johannesson H."/>
        </authorList>
    </citation>
    <scope>NUCLEOTIDE SEQUENCE</scope>
    <source>
        <strain evidence="8">PSN309</strain>
    </source>
</reference>
<comment type="cofactor">
    <cofactor evidence="1">
        <name>Mg(2+)</name>
        <dbReference type="ChEBI" id="CHEBI:18420"/>
    </cofactor>
</comment>
<evidence type="ECO:0000256" key="5">
    <source>
        <dbReference type="ARBA" id="ARBA00022801"/>
    </source>
</evidence>
<evidence type="ECO:0000256" key="6">
    <source>
        <dbReference type="ARBA" id="ARBA00022842"/>
    </source>
</evidence>
<comment type="similarity">
    <text evidence="2">Belongs to the PPase family.</text>
</comment>
<evidence type="ECO:0000256" key="2">
    <source>
        <dbReference type="ARBA" id="ARBA00006220"/>
    </source>
</evidence>
<evidence type="ECO:0000256" key="3">
    <source>
        <dbReference type="ARBA" id="ARBA00012146"/>
    </source>
</evidence>
<dbReference type="SUPFAM" id="SSF50324">
    <property type="entry name" value="Inorganic pyrophosphatase"/>
    <property type="match status" value="1"/>
</dbReference>
<dbReference type="GO" id="GO:0005737">
    <property type="term" value="C:cytoplasm"/>
    <property type="evidence" value="ECO:0007669"/>
    <property type="project" value="InterPro"/>
</dbReference>
<dbReference type="GO" id="GO:0000287">
    <property type="term" value="F:magnesium ion binding"/>
    <property type="evidence" value="ECO:0007669"/>
    <property type="project" value="InterPro"/>
</dbReference>
<dbReference type="Gene3D" id="3.90.80.10">
    <property type="entry name" value="Inorganic pyrophosphatase"/>
    <property type="match status" value="1"/>
</dbReference>
<sequence>MRGKRHVEQMNDVTFWKHHDSSSPLTLTSQTTPPPSCQCFPILVYVSTMESQKSEKNHEYSLRRSGRPFTKDYRVYFQRTTTTGKKSKTVPVSPWHDIPLYHDEERKIFNMVVEVPRWMNAKFEISRSKFLNPITQDLLDGEPRFTKNCFPYKGYIWNYGALPQTWESPHFKNPATKHKGDNDPIDCCCISSGPDSIAPTGSVLHVKVLGILALIDQHETDWKLLAVDTSDKSFSKLNDIDDVEKQLPGLLDATRDWFRIYKVPDGESPNKYALDGKFKDKEYAMGVIYACWEQWRDLVLGKEEAKGISIYNTTLKGTPGYLDPDDVDSQLPPDEVLPPPDDDEEDARKARLEEWFYIDRRALDDVCIDDSENDLGTGGADEIIDCILGHDSELSIALDLER</sequence>
<dbReference type="GO" id="GO:0004427">
    <property type="term" value="F:inorganic diphosphate phosphatase activity"/>
    <property type="evidence" value="ECO:0007669"/>
    <property type="project" value="UniProtKB-EC"/>
</dbReference>
<evidence type="ECO:0000256" key="4">
    <source>
        <dbReference type="ARBA" id="ARBA00022723"/>
    </source>
</evidence>
<evidence type="ECO:0000256" key="1">
    <source>
        <dbReference type="ARBA" id="ARBA00001946"/>
    </source>
</evidence>
<reference evidence="8" key="1">
    <citation type="journal article" date="2023" name="Mol. Phylogenet. Evol.">
        <title>Genome-scale phylogeny and comparative genomics of the fungal order Sordariales.</title>
        <authorList>
            <person name="Hensen N."/>
            <person name="Bonometti L."/>
            <person name="Westerberg I."/>
            <person name="Brannstrom I.O."/>
            <person name="Guillou S."/>
            <person name="Cros-Aarteil S."/>
            <person name="Calhoun S."/>
            <person name="Haridas S."/>
            <person name="Kuo A."/>
            <person name="Mondo S."/>
            <person name="Pangilinan J."/>
            <person name="Riley R."/>
            <person name="LaButti K."/>
            <person name="Andreopoulos B."/>
            <person name="Lipzen A."/>
            <person name="Chen C."/>
            <person name="Yan M."/>
            <person name="Daum C."/>
            <person name="Ng V."/>
            <person name="Clum A."/>
            <person name="Steindorff A."/>
            <person name="Ohm R.A."/>
            <person name="Martin F."/>
            <person name="Silar P."/>
            <person name="Natvig D.O."/>
            <person name="Lalanne C."/>
            <person name="Gautier V."/>
            <person name="Ament-Velasquez S.L."/>
            <person name="Kruys A."/>
            <person name="Hutchinson M.I."/>
            <person name="Powell A.J."/>
            <person name="Barry K."/>
            <person name="Miller A.N."/>
            <person name="Grigoriev I.V."/>
            <person name="Debuchy R."/>
            <person name="Gladieux P."/>
            <person name="Hiltunen Thoren M."/>
            <person name="Johannesson H."/>
        </authorList>
    </citation>
    <scope>NUCLEOTIDE SEQUENCE</scope>
    <source>
        <strain evidence="8">PSN309</strain>
    </source>
</reference>
<keyword evidence="6" id="KW-0460">Magnesium</keyword>
<accession>A0AAN7AFL4</accession>
<dbReference type="EMBL" id="MU864509">
    <property type="protein sequence ID" value="KAK4184030.1"/>
    <property type="molecule type" value="Genomic_DNA"/>
</dbReference>
<comment type="caution">
    <text evidence="8">The sequence shown here is derived from an EMBL/GenBank/DDBJ whole genome shotgun (WGS) entry which is preliminary data.</text>
</comment>
<keyword evidence="5" id="KW-0378">Hydrolase</keyword>
<evidence type="ECO:0000313" key="8">
    <source>
        <dbReference type="EMBL" id="KAK4184030.1"/>
    </source>
</evidence>
<dbReference type="InterPro" id="IPR036649">
    <property type="entry name" value="Pyrophosphatase_sf"/>
</dbReference>
<evidence type="ECO:0000256" key="7">
    <source>
        <dbReference type="SAM" id="MobiDB-lite"/>
    </source>
</evidence>
<organism evidence="8 9">
    <name type="scientific">Podospora australis</name>
    <dbReference type="NCBI Taxonomy" id="1536484"/>
    <lineage>
        <taxon>Eukaryota</taxon>
        <taxon>Fungi</taxon>
        <taxon>Dikarya</taxon>
        <taxon>Ascomycota</taxon>
        <taxon>Pezizomycotina</taxon>
        <taxon>Sordariomycetes</taxon>
        <taxon>Sordariomycetidae</taxon>
        <taxon>Sordariales</taxon>
        <taxon>Podosporaceae</taxon>
        <taxon>Podospora</taxon>
    </lineage>
</organism>
<dbReference type="AlphaFoldDB" id="A0AAN7AFL4"/>
<dbReference type="GO" id="GO:0006796">
    <property type="term" value="P:phosphate-containing compound metabolic process"/>
    <property type="evidence" value="ECO:0007669"/>
    <property type="project" value="InterPro"/>
</dbReference>
<dbReference type="EC" id="3.6.1.1" evidence="3"/>
<keyword evidence="9" id="KW-1185">Reference proteome</keyword>
<keyword evidence="4" id="KW-0479">Metal-binding</keyword>
<dbReference type="InterPro" id="IPR008162">
    <property type="entry name" value="Pyrophosphatase"/>
</dbReference>
<proteinExistence type="inferred from homology"/>
<feature type="region of interest" description="Disordered" evidence="7">
    <location>
        <begin position="320"/>
        <end position="346"/>
    </location>
</feature>
<name>A0AAN7AFL4_9PEZI</name>